<gene>
    <name evidence="1" type="ORF">MCB1EB_1817</name>
</gene>
<dbReference type="Gene3D" id="1.10.443.10">
    <property type="entry name" value="Intergrase catalytic core"/>
    <property type="match status" value="1"/>
</dbReference>
<dbReference type="InterPro" id="IPR011010">
    <property type="entry name" value="DNA_brk_join_enz"/>
</dbReference>
<keyword evidence="2" id="KW-1185">Reference proteome</keyword>
<dbReference type="GO" id="GO:0015074">
    <property type="term" value="P:DNA integration"/>
    <property type="evidence" value="ECO:0007669"/>
    <property type="project" value="InterPro"/>
</dbReference>
<proteinExistence type="predicted"/>
<sequence length="75" mass="8329">MGVGLPKSAYRAQWERCVRTPRTFQFRDLRAKAGTDKEVGSGGNIREAQALLGHSSVAMTEHYVRKRGRVVGPTK</sequence>
<dbReference type="GO" id="GO:0003677">
    <property type="term" value="F:DNA binding"/>
    <property type="evidence" value="ECO:0007669"/>
    <property type="project" value="InterPro"/>
</dbReference>
<dbReference type="GO" id="GO:0006310">
    <property type="term" value="P:DNA recombination"/>
    <property type="evidence" value="ECO:0007669"/>
    <property type="project" value="InterPro"/>
</dbReference>
<dbReference type="AlphaFoldDB" id="A0A2Z6EX91"/>
<dbReference type="KEGG" id="mcys:MCB1EB_1817"/>
<reference evidence="1 2" key="1">
    <citation type="journal article" date="2018" name="Microbes Environ.">
        <title>Comparative Genomic Insights into Endofungal Lifestyles of Two Bacterial Endosymbionts, Mycoavidus cysteinexigens and Burkholderia rhizoxinica.</title>
        <authorList>
            <person name="Sharmin D."/>
            <person name="Guo Y."/>
            <person name="Nishizawa T."/>
            <person name="Ohshima S."/>
            <person name="Sato Y."/>
            <person name="Takashima Y."/>
            <person name="Narisawa K."/>
            <person name="Ohta H."/>
        </authorList>
    </citation>
    <scope>NUCLEOTIDE SEQUENCE [LARGE SCALE GENOMIC DNA]</scope>
    <source>
        <strain evidence="1 2">B1-EB</strain>
    </source>
</reference>
<evidence type="ECO:0000313" key="1">
    <source>
        <dbReference type="EMBL" id="BBE09978.1"/>
    </source>
</evidence>
<organism evidence="1 2">
    <name type="scientific">Mycoavidus cysteinexigens</name>
    <dbReference type="NCBI Taxonomy" id="1553431"/>
    <lineage>
        <taxon>Bacteria</taxon>
        <taxon>Pseudomonadati</taxon>
        <taxon>Pseudomonadota</taxon>
        <taxon>Betaproteobacteria</taxon>
        <taxon>Burkholderiales</taxon>
        <taxon>Burkholderiaceae</taxon>
        <taxon>Mycoavidus</taxon>
    </lineage>
</organism>
<protein>
    <submittedName>
        <fullName evidence="1">Integrase family protein</fullName>
    </submittedName>
</protein>
<dbReference type="SUPFAM" id="SSF56349">
    <property type="entry name" value="DNA breaking-rejoining enzymes"/>
    <property type="match status" value="1"/>
</dbReference>
<dbReference type="EMBL" id="AP018150">
    <property type="protein sequence ID" value="BBE09978.1"/>
    <property type="molecule type" value="Genomic_DNA"/>
</dbReference>
<name>A0A2Z6EX91_9BURK</name>
<dbReference type="Proteomes" id="UP000282597">
    <property type="component" value="Chromosome"/>
</dbReference>
<dbReference type="InterPro" id="IPR013762">
    <property type="entry name" value="Integrase-like_cat_sf"/>
</dbReference>
<accession>A0A2Z6EX91</accession>
<evidence type="ECO:0000313" key="2">
    <source>
        <dbReference type="Proteomes" id="UP000282597"/>
    </source>
</evidence>